<accession>A0A6M3KSX2</accession>
<proteinExistence type="inferred from homology"/>
<dbReference type="Gene3D" id="3.40.50.150">
    <property type="entry name" value="Vaccinia Virus protein VP39"/>
    <property type="match status" value="1"/>
</dbReference>
<gene>
    <name evidence="6" type="ORF">MM415B02306_0012</name>
</gene>
<dbReference type="GO" id="GO:0032259">
    <property type="term" value="P:methylation"/>
    <property type="evidence" value="ECO:0007669"/>
    <property type="project" value="UniProtKB-KW"/>
</dbReference>
<name>A0A6M3KSX2_9ZZZZ</name>
<dbReference type="InterPro" id="IPR029063">
    <property type="entry name" value="SAM-dependent_MTases_sf"/>
</dbReference>
<evidence type="ECO:0000256" key="1">
    <source>
        <dbReference type="ARBA" id="ARBA00008361"/>
    </source>
</evidence>
<dbReference type="InterPro" id="IPR051052">
    <property type="entry name" value="Diverse_substrate_MTase"/>
</dbReference>
<sequence length="754" mass="85539">MLQTVRIIDPNYNLHRRLAFEDDGKAVISLMRERGVDKEVRDQMRVYLATQQNKFKKTALNKEITRHGSPLTIAAFGSETVGIYNPDVIPIDTYLRMKTDPQVAIGLAMIKMPLYSLGWTIECEDLDIRKFVHTAINRVWRKLIVSALTAIDFGFASHELVWEMLDLDISSQNPAGRKKTHFSGKAEVLKKVKAHYPSTIKIRTDSKTDEFIGIVQRTMSGADVSLDAEKCFLFTMGDEFGNFFGMSRMKPAYKSWYWKEVLTQFMLRYFERRGSPATVVQHPIGGGLTLEGDEYDNSDIALRISQNLLENSSVTLPYEADKDGRNQWGISYLTDDRRGEMFVNALNYLGAQILRGLLTPERVMTQDLSTGSFSMASSHAEIFLLSEEGLAKQIEGAINEQIIPSLVQFNFNPKKQVECSLRIEKIQYDRRRILKEIMVEVLRNVNNWVSSGKTPNVMPSIKQMCDVLGIPIIPIDEEYDTIETITDEDSGATGNKGSAKDKGNANNKKEKEVGIGKSEKGKGTIKREPVKKSDSRPWDIRRRVLKFNDITKRGWLAAYKSKDTHWTEDQEHSDLADVLIANEKVNKTKGNILEIGCGNGRDSKFFGESGYKVTSIDISPIAIDLAIKNNSHENVEYLVGDAEKLEFDDGQFDLVYSLSVLHSTNMEKSFAEIKRVLKEGGLVLAYLYEKTDYYNDDNSVRTEINFETESLKKIFDDNGLNIVDSYDTEGDVEETKTGKHKHFIQVYLLKKEVV</sequence>
<organism evidence="6">
    <name type="scientific">viral metagenome</name>
    <dbReference type="NCBI Taxonomy" id="1070528"/>
    <lineage>
        <taxon>unclassified sequences</taxon>
        <taxon>metagenomes</taxon>
        <taxon>organismal metagenomes</taxon>
    </lineage>
</organism>
<evidence type="ECO:0000313" key="6">
    <source>
        <dbReference type="EMBL" id="QJA84970.1"/>
    </source>
</evidence>
<dbReference type="InterPro" id="IPR009279">
    <property type="entry name" value="Portal_Mu"/>
</dbReference>
<comment type="similarity">
    <text evidence="1">Belongs to the methyltransferase superfamily.</text>
</comment>
<dbReference type="Pfam" id="PF06074">
    <property type="entry name" value="Portal_Mu"/>
    <property type="match status" value="1"/>
</dbReference>
<feature type="compositionally biased region" description="Basic and acidic residues" evidence="4">
    <location>
        <begin position="498"/>
        <end position="533"/>
    </location>
</feature>
<keyword evidence="2 6" id="KW-0489">Methyltransferase</keyword>
<dbReference type="PANTHER" id="PTHR44942:SF4">
    <property type="entry name" value="METHYLTRANSFERASE TYPE 11 DOMAIN-CONTAINING PROTEIN"/>
    <property type="match status" value="1"/>
</dbReference>
<evidence type="ECO:0000259" key="5">
    <source>
        <dbReference type="Pfam" id="PF08241"/>
    </source>
</evidence>
<evidence type="ECO:0000256" key="2">
    <source>
        <dbReference type="ARBA" id="ARBA00022603"/>
    </source>
</evidence>
<dbReference type="CDD" id="cd02440">
    <property type="entry name" value="AdoMet_MTases"/>
    <property type="match status" value="1"/>
</dbReference>
<evidence type="ECO:0000256" key="4">
    <source>
        <dbReference type="SAM" id="MobiDB-lite"/>
    </source>
</evidence>
<keyword evidence="3 6" id="KW-0808">Transferase</keyword>
<feature type="region of interest" description="Disordered" evidence="4">
    <location>
        <begin position="485"/>
        <end position="533"/>
    </location>
</feature>
<reference evidence="6" key="1">
    <citation type="submission" date="2020-03" db="EMBL/GenBank/DDBJ databases">
        <title>The deep terrestrial virosphere.</title>
        <authorList>
            <person name="Holmfeldt K."/>
            <person name="Nilsson E."/>
            <person name="Simone D."/>
            <person name="Lopez-Fernandez M."/>
            <person name="Wu X."/>
            <person name="de Brujin I."/>
            <person name="Lundin D."/>
            <person name="Andersson A."/>
            <person name="Bertilsson S."/>
            <person name="Dopson M."/>
        </authorList>
    </citation>
    <scope>NUCLEOTIDE SEQUENCE</scope>
    <source>
        <strain evidence="6">MM415B02306</strain>
    </source>
</reference>
<dbReference type="EMBL" id="MT142544">
    <property type="protein sequence ID" value="QJA84970.1"/>
    <property type="molecule type" value="Genomic_DNA"/>
</dbReference>
<feature type="domain" description="Methyltransferase type 11" evidence="5">
    <location>
        <begin position="593"/>
        <end position="684"/>
    </location>
</feature>
<dbReference type="GO" id="GO:0008757">
    <property type="term" value="F:S-adenosylmethionine-dependent methyltransferase activity"/>
    <property type="evidence" value="ECO:0007669"/>
    <property type="project" value="InterPro"/>
</dbReference>
<protein>
    <submittedName>
        <fullName evidence="6">Putative methyltransferase</fullName>
    </submittedName>
</protein>
<dbReference type="SUPFAM" id="SSF53335">
    <property type="entry name" value="S-adenosyl-L-methionine-dependent methyltransferases"/>
    <property type="match status" value="1"/>
</dbReference>
<dbReference type="InterPro" id="IPR013216">
    <property type="entry name" value="Methyltransf_11"/>
</dbReference>
<dbReference type="AlphaFoldDB" id="A0A6M3KSX2"/>
<dbReference type="PANTHER" id="PTHR44942">
    <property type="entry name" value="METHYLTRANSF_11 DOMAIN-CONTAINING PROTEIN"/>
    <property type="match status" value="1"/>
</dbReference>
<evidence type="ECO:0000256" key="3">
    <source>
        <dbReference type="ARBA" id="ARBA00022679"/>
    </source>
</evidence>
<dbReference type="Pfam" id="PF08241">
    <property type="entry name" value="Methyltransf_11"/>
    <property type="match status" value="1"/>
</dbReference>